<feature type="coiled-coil region" evidence="1">
    <location>
        <begin position="168"/>
        <end position="195"/>
    </location>
</feature>
<dbReference type="AlphaFoldDB" id="A0AAV9W428"/>
<organism evidence="3 4">
    <name type="scientific">Arthrobotrys musiformis</name>
    <dbReference type="NCBI Taxonomy" id="47236"/>
    <lineage>
        <taxon>Eukaryota</taxon>
        <taxon>Fungi</taxon>
        <taxon>Dikarya</taxon>
        <taxon>Ascomycota</taxon>
        <taxon>Pezizomycotina</taxon>
        <taxon>Orbiliomycetes</taxon>
        <taxon>Orbiliales</taxon>
        <taxon>Orbiliaceae</taxon>
        <taxon>Arthrobotrys</taxon>
    </lineage>
</organism>
<evidence type="ECO:0000313" key="3">
    <source>
        <dbReference type="EMBL" id="KAK6500423.1"/>
    </source>
</evidence>
<feature type="compositionally biased region" description="Polar residues" evidence="2">
    <location>
        <begin position="357"/>
        <end position="375"/>
    </location>
</feature>
<name>A0AAV9W428_9PEZI</name>
<comment type="caution">
    <text evidence="3">The sequence shown here is derived from an EMBL/GenBank/DDBJ whole genome shotgun (WGS) entry which is preliminary data.</text>
</comment>
<keyword evidence="1" id="KW-0175">Coiled coil</keyword>
<protein>
    <recommendedName>
        <fullName evidence="5">ENTH domain-containing protein</fullName>
    </recommendedName>
</protein>
<proteinExistence type="predicted"/>
<gene>
    <name evidence="3" type="ORF">TWF481_010767</name>
</gene>
<evidence type="ECO:0000313" key="4">
    <source>
        <dbReference type="Proteomes" id="UP001370758"/>
    </source>
</evidence>
<feature type="region of interest" description="Disordered" evidence="2">
    <location>
        <begin position="235"/>
        <end position="267"/>
    </location>
</feature>
<sequence>MSGVASDNWLQAFSFPTPAVEIDADSALDLVSSYLPLAEGLFTAFKKKIDLLSSRVKAVGGGALTNYQRHGHGAEKVRVKVVGYIDIATTSKSRLFKLHTKAIEAENFMARLLDCLQKEEIVDIDNDILGRRFISVNEEDLKAVQDVVAFLTWKQKFGELQALFTKGYQILDQHLKDLRSQLAAYTLEMERHYRTHEVEMPSVQQVASAATTQFIPWTGPVTPKDASAPGAKARAQSWHDTRVPPTTCSELQSTQNLVSSREPPNEDALTYDPDADSPIPLEINSSQDCWAPVAPVHQDATKGGVPPHPEAIPPPISKLGPSDTGYAPYNIPFAPQGNAGLPPAPNLSHKPDLAKTFNENTVPNPGNSGSQNQIAENAFPGLEPDALVNFEPGAFPGFDFAPFPNLGPHNFPNNPGFGLQIPQNQLPYYFNNGWAPPVPGAVLNNNTMGAHIQQAADLQRSMLGEFQYQSAVFNSPFNIQGHLVPSAATYNNPTGASVQQSIGVPPFGFNQIPPFAMVDQNFPIDPMLASGITVNNNAPVMQQMFDPQQFGPAFAGGLEAIPDAPPNSYTELLFGSAEYGEPIGALGEFAPQQQFDQGPVPDVDATYEDITQPTIGPATPASFAEADVNIGIQQPPSQNGTPVAQPQPQLSDDAILNSASVWNFPWF</sequence>
<feature type="compositionally biased region" description="Polar residues" evidence="2">
    <location>
        <begin position="244"/>
        <end position="259"/>
    </location>
</feature>
<evidence type="ECO:0000256" key="1">
    <source>
        <dbReference type="SAM" id="Coils"/>
    </source>
</evidence>
<dbReference type="EMBL" id="JAVHJL010000007">
    <property type="protein sequence ID" value="KAK6500423.1"/>
    <property type="molecule type" value="Genomic_DNA"/>
</dbReference>
<dbReference type="Proteomes" id="UP001370758">
    <property type="component" value="Unassembled WGS sequence"/>
</dbReference>
<evidence type="ECO:0008006" key="5">
    <source>
        <dbReference type="Google" id="ProtNLM"/>
    </source>
</evidence>
<keyword evidence="4" id="KW-1185">Reference proteome</keyword>
<evidence type="ECO:0000256" key="2">
    <source>
        <dbReference type="SAM" id="MobiDB-lite"/>
    </source>
</evidence>
<accession>A0AAV9W428</accession>
<reference evidence="3 4" key="1">
    <citation type="submission" date="2023-08" db="EMBL/GenBank/DDBJ databases">
        <authorList>
            <person name="Palmer J.M."/>
        </authorList>
    </citation>
    <scope>NUCLEOTIDE SEQUENCE [LARGE SCALE GENOMIC DNA]</scope>
    <source>
        <strain evidence="3 4">TWF481</strain>
    </source>
</reference>
<feature type="compositionally biased region" description="Pro residues" evidence="2">
    <location>
        <begin position="306"/>
        <end position="316"/>
    </location>
</feature>
<feature type="region of interest" description="Disordered" evidence="2">
    <location>
        <begin position="301"/>
        <end position="375"/>
    </location>
</feature>